<feature type="region of interest" description="Disordered" evidence="1">
    <location>
        <begin position="96"/>
        <end position="117"/>
    </location>
</feature>
<name>A0A8J3UY00_9ACTN</name>
<organism evidence="2 3">
    <name type="scientific">Planotetraspora thailandica</name>
    <dbReference type="NCBI Taxonomy" id="487172"/>
    <lineage>
        <taxon>Bacteria</taxon>
        <taxon>Bacillati</taxon>
        <taxon>Actinomycetota</taxon>
        <taxon>Actinomycetes</taxon>
        <taxon>Streptosporangiales</taxon>
        <taxon>Streptosporangiaceae</taxon>
        <taxon>Planotetraspora</taxon>
    </lineage>
</organism>
<proteinExistence type="predicted"/>
<sequence length="170" mass="18958">MPISECVNGCVTNDRLGLARLADLTVTKVRQRVAREQLGHRGRKDDLAWAHRMLLLRAGDRLSARVLRRLDHVDAPGRDDPTGDIGAAWGVKERLRQHQAHRPRLPQPRPLPGPYPAPQCPPIPAAFTLESAGHHVQLRIARKARRPGMKEYVIMHDGFAAGRPARPSRA</sequence>
<evidence type="ECO:0008006" key="4">
    <source>
        <dbReference type="Google" id="ProtNLM"/>
    </source>
</evidence>
<dbReference type="AlphaFoldDB" id="A0A8J3UY00"/>
<evidence type="ECO:0000313" key="3">
    <source>
        <dbReference type="Proteomes" id="UP000605992"/>
    </source>
</evidence>
<accession>A0A8J3UY00</accession>
<keyword evidence="3" id="KW-1185">Reference proteome</keyword>
<gene>
    <name evidence="2" type="ORF">Pth03_25030</name>
</gene>
<evidence type="ECO:0000256" key="1">
    <source>
        <dbReference type="SAM" id="MobiDB-lite"/>
    </source>
</evidence>
<dbReference type="Proteomes" id="UP000605992">
    <property type="component" value="Unassembled WGS sequence"/>
</dbReference>
<comment type="caution">
    <text evidence="2">The sequence shown here is derived from an EMBL/GenBank/DDBJ whole genome shotgun (WGS) entry which is preliminary data.</text>
</comment>
<protein>
    <recommendedName>
        <fullName evidence="4">Mobile element protein</fullName>
    </recommendedName>
</protein>
<dbReference type="EMBL" id="BOOR01000014">
    <property type="protein sequence ID" value="GII54114.1"/>
    <property type="molecule type" value="Genomic_DNA"/>
</dbReference>
<evidence type="ECO:0000313" key="2">
    <source>
        <dbReference type="EMBL" id="GII54114.1"/>
    </source>
</evidence>
<feature type="compositionally biased region" description="Pro residues" evidence="1">
    <location>
        <begin position="105"/>
        <end position="117"/>
    </location>
</feature>
<reference evidence="2" key="1">
    <citation type="submission" date="2021-01" db="EMBL/GenBank/DDBJ databases">
        <title>Whole genome shotgun sequence of Planotetraspora thailandica NBRC 104271.</title>
        <authorList>
            <person name="Komaki H."/>
            <person name="Tamura T."/>
        </authorList>
    </citation>
    <scope>NUCLEOTIDE SEQUENCE</scope>
    <source>
        <strain evidence="2">NBRC 104271</strain>
    </source>
</reference>